<dbReference type="Proteomes" id="UP000272942">
    <property type="component" value="Unassembled WGS sequence"/>
</dbReference>
<feature type="region of interest" description="Disordered" evidence="1">
    <location>
        <begin position="223"/>
        <end position="243"/>
    </location>
</feature>
<name>A0A183ASH7_9TREM</name>
<accession>A0A183ASH7</accession>
<dbReference type="EMBL" id="UZAN01048175">
    <property type="protein sequence ID" value="VDP86172.1"/>
    <property type="molecule type" value="Genomic_DNA"/>
</dbReference>
<dbReference type="WBParaSite" id="ECPE_0000994301-mRNA-1">
    <property type="protein sequence ID" value="ECPE_0000994301-mRNA-1"/>
    <property type="gene ID" value="ECPE_0000994301"/>
</dbReference>
<dbReference type="OrthoDB" id="2196114at2759"/>
<keyword evidence="3" id="KW-1185">Reference proteome</keyword>
<evidence type="ECO:0000256" key="1">
    <source>
        <dbReference type="SAM" id="MobiDB-lite"/>
    </source>
</evidence>
<reference evidence="4" key="1">
    <citation type="submission" date="2016-06" db="UniProtKB">
        <authorList>
            <consortium name="WormBaseParasite"/>
        </authorList>
    </citation>
    <scope>IDENTIFICATION</scope>
</reference>
<proteinExistence type="predicted"/>
<evidence type="ECO:0000313" key="4">
    <source>
        <dbReference type="WBParaSite" id="ECPE_0000994301-mRNA-1"/>
    </source>
</evidence>
<evidence type="ECO:0000313" key="2">
    <source>
        <dbReference type="EMBL" id="VDP86172.1"/>
    </source>
</evidence>
<protein>
    <submittedName>
        <fullName evidence="4">DUF1741 domain-containing protein</fullName>
    </submittedName>
</protein>
<sequence>MPARLLNQATWNLLHRPSSALKSYPDQMLRTAYFHSSNAVLWTLLLDSFNTLLLHSSISTTSAHSVELTGALNLYLMLFGEANFDPSNFCSPDSSNFVLNEAVLEHILNEIGFSNDLPDSLESPKSHVFKLVPLVLRVVAAVCCKSPSACCYLLNSSKFLRFFDALLQRPDLQSVTSGPVCVRAMRVLLTCFAFAPIETNTDGIHPFDLFCVDRVIRFLGPPHVPGSRDSNETLSYESTPPQSSTLGLIELQDLFIRITCNRLVPTPENPACDESTTARPSVIAHCAPHTMHALDQTVRCEVALRALNYLHYHLVQLNILCKDPLARLFSATPATPIDELYDWLQLHCTSESGDQIRTHQDCQTHVPRTKCCMFIDAPSVHPSSESRDPNPQIDRLVGLSRLFYEFLHSLEPEHILPSSLGRHFMVSLMDLVWLSHAPQSVCRMITMASLAGGWVTLNRFANQLLDGIRPQTIMDWLVCSLHLLLMKHDPARRWFLRKLGDSESSTPLPCLLLLLLAYCHIETAGQSDRLIESAIDSFLNQSELDPVMLTAAVQKLNTSPIERGSGASELGQVFTTPPVLCTPQSNARLPVSPLTLSVPAGMSGPLAAFGEAAVEHWQRICKLPHPPPVSPSVCCDVFSDKSHSVIRGRLLKDFAPLAWFYAGETEHDLSSWRPLVAQSGASVPHKGSFPKPDCQQTATVELTESCSADLDRPNSESRPQLICDSSNLGCAGSAVNLTIRLPCLVWLQRIELFSFTIHERYQGPSAVLVDFYRELPRSPNQALVGVFTQAGFEPACQSFSNDAVPLTTSSPVGRRPDHAVLEFQPCLTNRLVIRLQHSLERGKSLALRKLRLLGYHINDGDWNEERLISLKALPTPSEFTRMSSSIALLHVIHNHVILSTVPKSAIVPTLVDRLLWPLLSVSMQPYRIAEMNRIASLLACDVGSQSSTFSDLVRIIGSVTASQDTVSNQTPGPKLIANWLEPLDSKCDGTRDSSICWTQSSFAAVLAERVLIRLMAACTIQPLVLLDYVLARLLFDDEFINLVQFAADFQLATDSLDTTSQSVEIMCSQLQTTASTTSSTSQRLLAFLCLHTDSGQSARLRCVLRWVGRVCSLYTEGSKLANPQVFYTTEMLHVLSGVLWNLGNSSPVLGAPDWRKELTVELVRRVHLACVHTWVRVQTQQHSSIELHSFAMSLSQVLCAMCTLHPELGLDLLVDLISNRCHVDQVPDEVEFAQQLRVITFVMQSQPVIDRLISSATQSTELSKTVDCLTECCDWLNSYFRDQLPGCTASHSTVMAVRRLQVITRLLEPERPEPLRKYLSQVVSEKLLLTLFNHCANEADAITILTSIYSTKLSSCSNTPVKTFTAFRDQFRSIVIDLFQALSFPLRTPDPNDPQRRMASLIRDKLRHIVENRGG</sequence>
<reference evidence="2 3" key="2">
    <citation type="submission" date="2018-11" db="EMBL/GenBank/DDBJ databases">
        <authorList>
            <consortium name="Pathogen Informatics"/>
        </authorList>
    </citation>
    <scope>NUCLEOTIDE SEQUENCE [LARGE SCALE GENOMIC DNA]</scope>
    <source>
        <strain evidence="2 3">Egypt</strain>
    </source>
</reference>
<evidence type="ECO:0000313" key="3">
    <source>
        <dbReference type="Proteomes" id="UP000272942"/>
    </source>
</evidence>
<organism evidence="4">
    <name type="scientific">Echinostoma caproni</name>
    <dbReference type="NCBI Taxonomy" id="27848"/>
    <lineage>
        <taxon>Eukaryota</taxon>
        <taxon>Metazoa</taxon>
        <taxon>Spiralia</taxon>
        <taxon>Lophotrochozoa</taxon>
        <taxon>Platyhelminthes</taxon>
        <taxon>Trematoda</taxon>
        <taxon>Digenea</taxon>
        <taxon>Plagiorchiida</taxon>
        <taxon>Echinostomata</taxon>
        <taxon>Echinostomatoidea</taxon>
        <taxon>Echinostomatidae</taxon>
        <taxon>Echinostoma</taxon>
    </lineage>
</organism>
<feature type="compositionally biased region" description="Polar residues" evidence="1">
    <location>
        <begin position="232"/>
        <end position="243"/>
    </location>
</feature>
<gene>
    <name evidence="2" type="ORF">ECPE_LOCUS9912</name>
</gene>